<dbReference type="RefSeq" id="WP_128353922.1">
    <property type="nucleotide sequence ID" value="NZ_CP022987.1"/>
</dbReference>
<comment type="catalytic activity">
    <reaction evidence="1">
        <text>2-hydroxychromene-2-carboxylate = (3E)-4-(2-hydroxyphenyl)-2-oxobut-3-enoate</text>
        <dbReference type="Rhea" id="RHEA:27401"/>
        <dbReference type="ChEBI" id="CHEBI:59350"/>
        <dbReference type="ChEBI" id="CHEBI:59353"/>
        <dbReference type="EC" id="5.99.1.4"/>
    </reaction>
</comment>
<proteinExistence type="inferred from homology"/>
<dbReference type="Proteomes" id="UP000283474">
    <property type="component" value="Chromosome"/>
</dbReference>
<keyword evidence="5" id="KW-1185">Reference proteome</keyword>
<dbReference type="OrthoDB" id="8560325at2"/>
<dbReference type="InterPro" id="IPR001853">
    <property type="entry name" value="DSBA-like_thioredoxin_dom"/>
</dbReference>
<comment type="similarity">
    <text evidence="1">Belongs to the GST superfamily. NadH family.</text>
</comment>
<sequence>MTAPIEFYFEFSSPYGYFASTQVEKLAAEFGRSVNWHPILLGPMFKAMGSQPLTDIPLKGDYARRDFARTAALFDIPYDHPDPFPIATVSAARAVLYVRQHDQQKSVELTKRLYAAYFSEQQNISGTDVVLAIADSIGLNVQDLAEGIGQDSTKAMLRDEVDTAMQRGVFGSPFLIVDGEPFWGFDRFDHIRRWLAR</sequence>
<dbReference type="InterPro" id="IPR036249">
    <property type="entry name" value="Thioredoxin-like_sf"/>
</dbReference>
<dbReference type="PIRSF" id="PIRSF006386">
    <property type="entry name" value="HCCAis_GSTk"/>
    <property type="match status" value="1"/>
</dbReference>
<dbReference type="GO" id="GO:0004364">
    <property type="term" value="F:glutathione transferase activity"/>
    <property type="evidence" value="ECO:0007669"/>
    <property type="project" value="TreeGrafter"/>
</dbReference>
<evidence type="ECO:0000259" key="3">
    <source>
        <dbReference type="Pfam" id="PF01323"/>
    </source>
</evidence>
<dbReference type="InterPro" id="IPR014440">
    <property type="entry name" value="HCCAis_GSTk"/>
</dbReference>
<accession>A0A410G982</accession>
<dbReference type="GO" id="GO:0006749">
    <property type="term" value="P:glutathione metabolic process"/>
    <property type="evidence" value="ECO:0007669"/>
    <property type="project" value="TreeGrafter"/>
</dbReference>
<dbReference type="InterPro" id="IPR051924">
    <property type="entry name" value="GST_Kappa/NadH"/>
</dbReference>
<dbReference type="Gene3D" id="3.40.30.10">
    <property type="entry name" value="Glutaredoxin"/>
    <property type="match status" value="1"/>
</dbReference>
<dbReference type="GO" id="GO:0018845">
    <property type="term" value="F:2-hydroxychromene-2-carboxylate isomerase activity"/>
    <property type="evidence" value="ECO:0007669"/>
    <property type="project" value="UniProtKB-UniRule"/>
</dbReference>
<dbReference type="PANTHER" id="PTHR42943:SF2">
    <property type="entry name" value="GLUTATHIONE S-TRANSFERASE KAPPA 1"/>
    <property type="match status" value="1"/>
</dbReference>
<evidence type="ECO:0000313" key="4">
    <source>
        <dbReference type="EMBL" id="QAA92869.1"/>
    </source>
</evidence>
<evidence type="ECO:0000313" key="5">
    <source>
        <dbReference type="Proteomes" id="UP000283474"/>
    </source>
</evidence>
<organism evidence="4 5">
    <name type="scientific">Pollutimonas thiosulfatoxidans</name>
    <dbReference type="NCBI Taxonomy" id="2028345"/>
    <lineage>
        <taxon>Bacteria</taxon>
        <taxon>Pseudomonadati</taxon>
        <taxon>Pseudomonadota</taxon>
        <taxon>Betaproteobacteria</taxon>
        <taxon>Burkholderiales</taxon>
        <taxon>Alcaligenaceae</taxon>
        <taxon>Pollutimonas</taxon>
    </lineage>
</organism>
<dbReference type="GO" id="GO:0004602">
    <property type="term" value="F:glutathione peroxidase activity"/>
    <property type="evidence" value="ECO:0007669"/>
    <property type="project" value="TreeGrafter"/>
</dbReference>
<dbReference type="EC" id="5.99.1.4" evidence="1"/>
<dbReference type="SUPFAM" id="SSF52833">
    <property type="entry name" value="Thioredoxin-like"/>
    <property type="match status" value="1"/>
</dbReference>
<feature type="domain" description="DSBA-like thioredoxin" evidence="3">
    <location>
        <begin position="5"/>
        <end position="193"/>
    </location>
</feature>
<evidence type="ECO:0000256" key="2">
    <source>
        <dbReference type="PIRSR" id="PIRSR006386-1"/>
    </source>
</evidence>
<dbReference type="KEGG" id="pus:CKA81_02685"/>
<dbReference type="AlphaFoldDB" id="A0A410G982"/>
<dbReference type="GO" id="GO:1901170">
    <property type="term" value="P:naphthalene catabolic process"/>
    <property type="evidence" value="ECO:0007669"/>
    <property type="project" value="InterPro"/>
</dbReference>
<dbReference type="CDD" id="cd03022">
    <property type="entry name" value="DsbA_HCCA_Iso"/>
    <property type="match status" value="1"/>
</dbReference>
<name>A0A410G982_9BURK</name>
<dbReference type="PANTHER" id="PTHR42943">
    <property type="entry name" value="GLUTATHIONE S-TRANSFERASE KAPPA"/>
    <property type="match status" value="1"/>
</dbReference>
<evidence type="ECO:0000256" key="1">
    <source>
        <dbReference type="PIRNR" id="PIRNR006386"/>
    </source>
</evidence>
<dbReference type="EMBL" id="CP022987">
    <property type="protein sequence ID" value="QAA92869.1"/>
    <property type="molecule type" value="Genomic_DNA"/>
</dbReference>
<dbReference type="Pfam" id="PF01323">
    <property type="entry name" value="DSBA"/>
    <property type="match status" value="1"/>
</dbReference>
<feature type="active site" description="Nucleophile" evidence="2">
    <location>
        <position position="13"/>
    </location>
</feature>
<gene>
    <name evidence="4" type="ORF">CKA81_02685</name>
</gene>
<protein>
    <recommendedName>
        <fullName evidence="1">2-hydroxychromene-2-carboxylate isomerase</fullName>
        <ecNumber evidence="1">5.99.1.4</ecNumber>
    </recommendedName>
</protein>
<dbReference type="InterPro" id="IPR044087">
    <property type="entry name" value="NahD-like"/>
</dbReference>
<reference evidence="4 5" key="1">
    <citation type="submission" date="2017-08" db="EMBL/GenBank/DDBJ databases">
        <authorList>
            <person name="Park S.-J."/>
            <person name="Kim H."/>
        </authorList>
    </citation>
    <scope>NUCLEOTIDE SEQUENCE [LARGE SCALE GENOMIC DNA]</scope>
    <source>
        <strain evidence="5">ye3</strain>
    </source>
</reference>
<keyword evidence="1 4" id="KW-0413">Isomerase</keyword>